<keyword evidence="2" id="KW-1185">Reference proteome</keyword>
<accession>A0A409V6J5</accession>
<feature type="non-terminal residue" evidence="1">
    <location>
        <position position="1"/>
    </location>
</feature>
<dbReference type="EMBL" id="KV610433">
    <property type="protein sequence ID" value="OPL20368.1"/>
    <property type="molecule type" value="Genomic_DNA"/>
</dbReference>
<name>A0A409V6J5_MYTGA</name>
<protein>
    <submittedName>
        <fullName evidence="1">Uncharacterized protein</fullName>
    </submittedName>
</protein>
<sequence>LFISFSSSSLLPNLLFTYTRKKKTGNLTDDELTLMKTVCTVCGQRKCPRHRPELNILAFQPWTNLQLTGRTNNAVEEVSLFLDFDK</sequence>
<proteinExistence type="predicted"/>
<evidence type="ECO:0000313" key="1">
    <source>
        <dbReference type="EMBL" id="OPL20368.1"/>
    </source>
</evidence>
<gene>
    <name evidence="1" type="ORF">AM593_00678</name>
</gene>
<organism evidence="1 2">
    <name type="scientific">Mytilus galloprovincialis</name>
    <name type="common">Mediterranean mussel</name>
    <dbReference type="NCBI Taxonomy" id="29158"/>
    <lineage>
        <taxon>Eukaryota</taxon>
        <taxon>Metazoa</taxon>
        <taxon>Spiralia</taxon>
        <taxon>Lophotrochozoa</taxon>
        <taxon>Mollusca</taxon>
        <taxon>Bivalvia</taxon>
        <taxon>Autobranchia</taxon>
        <taxon>Pteriomorphia</taxon>
        <taxon>Mytilida</taxon>
        <taxon>Mytiloidea</taxon>
        <taxon>Mytilidae</taxon>
        <taxon>Mytilinae</taxon>
        <taxon>Mytilus</taxon>
    </lineage>
</organism>
<dbReference type="Proteomes" id="UP000266721">
    <property type="component" value="Unassembled WGS sequence"/>
</dbReference>
<reference evidence="1 2" key="1">
    <citation type="journal article" date="2016" name="PLoS ONE">
        <title>A First Insight into the Genome of the Filter-Feeder Mussel Mytilus galloprovincialis.</title>
        <authorList>
            <person name="Murgarella M."/>
            <person name="Puiu D."/>
            <person name="Novoa B."/>
            <person name="Figueras A."/>
            <person name="Posada D."/>
            <person name="Canchaya C."/>
        </authorList>
    </citation>
    <scope>NUCLEOTIDE SEQUENCE [LARGE SCALE GENOMIC DNA]</scope>
    <source>
        <tissue evidence="1">Muscle</tissue>
    </source>
</reference>
<evidence type="ECO:0000313" key="2">
    <source>
        <dbReference type="Proteomes" id="UP000266721"/>
    </source>
</evidence>
<dbReference type="AlphaFoldDB" id="A0A409V6J5"/>